<dbReference type="EC" id="3.1.3.16" evidence="7"/>
<dbReference type="SMART" id="SM00156">
    <property type="entry name" value="PP2Ac"/>
    <property type="match status" value="1"/>
</dbReference>
<dbReference type="PaxDb" id="6239-Y71G12B.30"/>
<dbReference type="GeneID" id="3565302"/>
<dbReference type="eggNOG" id="KOG0374">
    <property type="taxonomic scope" value="Eukaryota"/>
</dbReference>
<keyword evidence="10" id="KW-1185">Reference proteome</keyword>
<proteinExistence type="inferred from homology"/>
<protein>
    <recommendedName>
        <fullName evidence="7">Serine/threonine-protein phosphatase</fullName>
        <ecNumber evidence="7">3.1.3.16</ecNumber>
    </recommendedName>
</protein>
<dbReference type="GO" id="GO:0004722">
    <property type="term" value="F:protein serine/threonine phosphatase activity"/>
    <property type="evidence" value="ECO:0000318"/>
    <property type="project" value="GO_Central"/>
</dbReference>
<dbReference type="PANTHER" id="PTHR11668">
    <property type="entry name" value="SERINE/THREONINE PROTEIN PHOSPHATASE"/>
    <property type="match status" value="1"/>
</dbReference>
<evidence type="ECO:0000313" key="11">
    <source>
        <dbReference type="WormBase" id="Y71G12B.30a"/>
    </source>
</evidence>
<dbReference type="FunCoup" id="Q4W5Q9">
    <property type="interactions" value="233"/>
</dbReference>
<dbReference type="Gene3D" id="3.60.21.10">
    <property type="match status" value="1"/>
</dbReference>
<dbReference type="EMBL" id="BX284601">
    <property type="protein sequence ID" value="CCD67995.1"/>
    <property type="molecule type" value="Genomic_DNA"/>
</dbReference>
<dbReference type="Pfam" id="PF00149">
    <property type="entry name" value="Metallophos"/>
    <property type="match status" value="1"/>
</dbReference>
<keyword evidence="2 7" id="KW-0378">Hydrolase</keyword>
<evidence type="ECO:0000256" key="7">
    <source>
        <dbReference type="RuleBase" id="RU004273"/>
    </source>
</evidence>
<dbReference type="PhylomeDB" id="Q4W5Q9"/>
<dbReference type="Pfam" id="PF16891">
    <property type="entry name" value="STPPase_N"/>
    <property type="match status" value="1"/>
</dbReference>
<sequence length="333" mass="37546">MSDEGPPPGSPLHRKLTNVIFRLTQSWSPGNCQTLFQEKEIIEICYRAREAFWKEPMKLEIEAPVTICGDIHGQFEDLLSMFDIYGFPHVSQKDKSSRYLFLGDYIDRGPFSIEVITLLFAYRLLHPQKMFLLRGNHESRPVNMQYGFYNECKRRYSVTLYETFQWAFYCMPLCAIVGGRIMCMHGGIPFGLLSLEQIDEFQRPTDIADVGIPSDLCWADPVSGVVGFQDSPRGAGHVFGEATVKEFNEKFKLDLIVRAHQVVMDGYEFFADKKLVTIFSAPCYCGHFDNLGAVLQVATNMECTINTFGHDLSAAPIKKAPAPAQVAAAPVTK</sequence>
<dbReference type="GO" id="GO:0005737">
    <property type="term" value="C:cytoplasm"/>
    <property type="evidence" value="ECO:0000318"/>
    <property type="project" value="GO_Central"/>
</dbReference>
<dbReference type="FunFam" id="3.60.21.10:FF:000279">
    <property type="entry name" value="Serine/threonine-protein phosphatase"/>
    <property type="match status" value="1"/>
</dbReference>
<dbReference type="GO" id="GO:0046872">
    <property type="term" value="F:metal ion binding"/>
    <property type="evidence" value="ECO:0007669"/>
    <property type="project" value="UniProtKB-KW"/>
</dbReference>
<dbReference type="CTD" id="3565302"/>
<dbReference type="STRING" id="6239.Y71G12B.30a.1"/>
<dbReference type="RefSeq" id="NP_001021823.2">
    <property type="nucleotide sequence ID" value="NM_001026652.2"/>
</dbReference>
<keyword evidence="4" id="KW-0464">Manganese</keyword>
<evidence type="ECO:0000256" key="3">
    <source>
        <dbReference type="ARBA" id="ARBA00022912"/>
    </source>
</evidence>
<dbReference type="SMR" id="Q4W5Q9"/>
<evidence type="ECO:0000313" key="9">
    <source>
        <dbReference type="EMBL" id="CCD67995.1"/>
    </source>
</evidence>
<reference evidence="9 10" key="1">
    <citation type="journal article" date="1998" name="Science">
        <title>Genome sequence of the nematode C. elegans: a platform for investigating biology.</title>
        <authorList>
            <consortium name="The C. elegans sequencing consortium"/>
            <person name="Sulson J.E."/>
            <person name="Waterston R."/>
        </authorList>
    </citation>
    <scope>NUCLEOTIDE SEQUENCE [LARGE SCALE GENOMIC DNA]</scope>
    <source>
        <strain evidence="9 10">Bristol N2</strain>
    </source>
</reference>
<evidence type="ECO:0000256" key="6">
    <source>
        <dbReference type="ARBA" id="ARBA00048336"/>
    </source>
</evidence>
<dbReference type="PRINTS" id="PR00114">
    <property type="entry name" value="STPHPHTASE"/>
</dbReference>
<dbReference type="PANTHER" id="PTHR11668:SF506">
    <property type="entry name" value="SERINE_THREONINE-PROTEIN PHOSPHATASE"/>
    <property type="match status" value="1"/>
</dbReference>
<comment type="catalytic activity">
    <reaction evidence="5">
        <text>O-phospho-L-seryl-[protein] + H2O = L-seryl-[protein] + phosphate</text>
        <dbReference type="Rhea" id="RHEA:20629"/>
        <dbReference type="Rhea" id="RHEA-COMP:9863"/>
        <dbReference type="Rhea" id="RHEA-COMP:11604"/>
        <dbReference type="ChEBI" id="CHEBI:15377"/>
        <dbReference type="ChEBI" id="CHEBI:29999"/>
        <dbReference type="ChEBI" id="CHEBI:43474"/>
        <dbReference type="ChEBI" id="CHEBI:83421"/>
        <dbReference type="EC" id="3.1.3.16"/>
    </reaction>
</comment>
<dbReference type="Proteomes" id="UP000001940">
    <property type="component" value="Chromosome I"/>
</dbReference>
<evidence type="ECO:0000256" key="2">
    <source>
        <dbReference type="ARBA" id="ARBA00022801"/>
    </source>
</evidence>
<keyword evidence="3" id="KW-0904">Protein phosphatase</keyword>
<dbReference type="InterPro" id="IPR029052">
    <property type="entry name" value="Metallo-depent_PP-like"/>
</dbReference>
<dbReference type="AlphaFoldDB" id="Q4W5Q9"/>
<dbReference type="KEGG" id="cel:CELE_Y71G12B.30"/>
<organism evidence="9 10">
    <name type="scientific">Caenorhabditis elegans</name>
    <dbReference type="NCBI Taxonomy" id="6239"/>
    <lineage>
        <taxon>Eukaryota</taxon>
        <taxon>Metazoa</taxon>
        <taxon>Ecdysozoa</taxon>
        <taxon>Nematoda</taxon>
        <taxon>Chromadorea</taxon>
        <taxon>Rhabditida</taxon>
        <taxon>Rhabditina</taxon>
        <taxon>Rhabditomorpha</taxon>
        <taxon>Rhabditoidea</taxon>
        <taxon>Rhabditidae</taxon>
        <taxon>Peloderinae</taxon>
        <taxon>Caenorhabditis</taxon>
    </lineage>
</organism>
<comment type="similarity">
    <text evidence="7">Belongs to the PPP phosphatase family.</text>
</comment>
<dbReference type="InterPro" id="IPR004843">
    <property type="entry name" value="Calcineurin-like_PHP"/>
</dbReference>
<accession>Q4W5Q9</accession>
<evidence type="ECO:0000256" key="5">
    <source>
        <dbReference type="ARBA" id="ARBA00047761"/>
    </source>
</evidence>
<dbReference type="Bgee" id="WBGene00044347">
    <property type="expression patterns" value="Expressed in adult organism and 2 other cell types or tissues"/>
</dbReference>
<evidence type="ECO:0000256" key="1">
    <source>
        <dbReference type="ARBA" id="ARBA00022723"/>
    </source>
</evidence>
<comment type="catalytic activity">
    <reaction evidence="6 7">
        <text>O-phospho-L-threonyl-[protein] + H2O = L-threonyl-[protein] + phosphate</text>
        <dbReference type="Rhea" id="RHEA:47004"/>
        <dbReference type="Rhea" id="RHEA-COMP:11060"/>
        <dbReference type="Rhea" id="RHEA-COMP:11605"/>
        <dbReference type="ChEBI" id="CHEBI:15377"/>
        <dbReference type="ChEBI" id="CHEBI:30013"/>
        <dbReference type="ChEBI" id="CHEBI:43474"/>
        <dbReference type="ChEBI" id="CHEBI:61977"/>
        <dbReference type="EC" id="3.1.3.16"/>
    </reaction>
</comment>
<dbReference type="PROSITE" id="PS00125">
    <property type="entry name" value="SER_THR_PHOSPHATASE"/>
    <property type="match status" value="1"/>
</dbReference>
<evidence type="ECO:0000313" key="10">
    <source>
        <dbReference type="Proteomes" id="UP000001940"/>
    </source>
</evidence>
<dbReference type="WormBase" id="Y71G12B.30a">
    <property type="protein sequence ID" value="CE45003"/>
    <property type="gene ID" value="WBGene00044347"/>
</dbReference>
<feature type="domain" description="Serine/threonine specific protein phosphatases" evidence="8">
    <location>
        <begin position="133"/>
        <end position="138"/>
    </location>
</feature>
<dbReference type="OrthoDB" id="5774282at2759"/>
<dbReference type="InterPro" id="IPR031675">
    <property type="entry name" value="STPPase_N"/>
</dbReference>
<name>Q4W5Q9_CAEEL</name>
<dbReference type="InterPro" id="IPR006186">
    <property type="entry name" value="Ser/Thr-sp_prot-phosphatase"/>
</dbReference>
<dbReference type="InterPro" id="IPR050341">
    <property type="entry name" value="PP1_catalytic_subunit"/>
</dbReference>
<dbReference type="SUPFAM" id="SSF56300">
    <property type="entry name" value="Metallo-dependent phosphatases"/>
    <property type="match status" value="1"/>
</dbReference>
<gene>
    <name evidence="9" type="ORF">CELE_Y71G12B.30</name>
    <name evidence="9 11" type="ORF">Y71G12B.30</name>
</gene>
<keyword evidence="1" id="KW-0479">Metal-binding</keyword>
<dbReference type="UCSC" id="Y71G12B.30">
    <property type="organism name" value="c. elegans"/>
</dbReference>
<dbReference type="InParanoid" id="Q4W5Q9"/>
<dbReference type="AGR" id="WB:WBGene00044347"/>
<evidence type="ECO:0000259" key="8">
    <source>
        <dbReference type="PROSITE" id="PS00125"/>
    </source>
</evidence>
<evidence type="ECO:0000256" key="4">
    <source>
        <dbReference type="ARBA" id="ARBA00023211"/>
    </source>
</evidence>
<dbReference type="ExpressionAtlas" id="Q4W5Q9">
    <property type="expression patterns" value="baseline and differential"/>
</dbReference>
<dbReference type="OMA" id="ICYRARE"/>
<dbReference type="GO" id="GO:0005634">
    <property type="term" value="C:nucleus"/>
    <property type="evidence" value="ECO:0000318"/>
    <property type="project" value="GO_Central"/>
</dbReference>